<organism evidence="1 2">
    <name type="scientific">Parascaris equorum</name>
    <name type="common">Equine roundworm</name>
    <dbReference type="NCBI Taxonomy" id="6256"/>
    <lineage>
        <taxon>Eukaryota</taxon>
        <taxon>Metazoa</taxon>
        <taxon>Ecdysozoa</taxon>
        <taxon>Nematoda</taxon>
        <taxon>Chromadorea</taxon>
        <taxon>Rhabditida</taxon>
        <taxon>Spirurina</taxon>
        <taxon>Ascaridomorpha</taxon>
        <taxon>Ascaridoidea</taxon>
        <taxon>Ascarididae</taxon>
        <taxon>Parascaris</taxon>
    </lineage>
</organism>
<accession>A0A914RS11</accession>
<proteinExistence type="predicted"/>
<name>A0A914RS11_PAREQ</name>
<evidence type="ECO:0000313" key="2">
    <source>
        <dbReference type="WBParaSite" id="PEQ_0000761801-mRNA-1"/>
    </source>
</evidence>
<dbReference type="Proteomes" id="UP000887564">
    <property type="component" value="Unplaced"/>
</dbReference>
<reference evidence="2" key="1">
    <citation type="submission" date="2022-11" db="UniProtKB">
        <authorList>
            <consortium name="WormBaseParasite"/>
        </authorList>
    </citation>
    <scope>IDENTIFICATION</scope>
</reference>
<sequence>MLLEDVANYPCANEQLMAINGTTASQVLESDAFVLDT</sequence>
<protein>
    <submittedName>
        <fullName evidence="2">Uncharacterized protein</fullName>
    </submittedName>
</protein>
<keyword evidence="1" id="KW-1185">Reference proteome</keyword>
<evidence type="ECO:0000313" key="1">
    <source>
        <dbReference type="Proteomes" id="UP000887564"/>
    </source>
</evidence>
<dbReference type="AlphaFoldDB" id="A0A914RS11"/>
<dbReference type="WBParaSite" id="PEQ_0000761801-mRNA-1">
    <property type="protein sequence ID" value="PEQ_0000761801-mRNA-1"/>
    <property type="gene ID" value="PEQ_0000761801"/>
</dbReference>